<feature type="compositionally biased region" description="Polar residues" evidence="3">
    <location>
        <begin position="1114"/>
        <end position="1148"/>
    </location>
</feature>
<feature type="compositionally biased region" description="Low complexity" evidence="3">
    <location>
        <begin position="1046"/>
        <end position="1071"/>
    </location>
</feature>
<dbReference type="EMBL" id="LFYR01000728">
    <property type="protein sequence ID" value="KMZ70508.1"/>
    <property type="molecule type" value="Genomic_DNA"/>
</dbReference>
<dbReference type="InterPro" id="IPR036028">
    <property type="entry name" value="SH3-like_dom_sf"/>
</dbReference>
<dbReference type="PROSITE" id="PS50002">
    <property type="entry name" value="SH3"/>
    <property type="match status" value="1"/>
</dbReference>
<feature type="compositionally biased region" description="Polar residues" evidence="3">
    <location>
        <begin position="1072"/>
        <end position="1101"/>
    </location>
</feature>
<evidence type="ECO:0000256" key="3">
    <source>
        <dbReference type="SAM" id="MobiDB-lite"/>
    </source>
</evidence>
<feature type="domain" description="SH3" evidence="4">
    <location>
        <begin position="1146"/>
        <end position="1209"/>
    </location>
</feature>
<dbReference type="OrthoDB" id="5971719at2759"/>
<dbReference type="PANTHER" id="PTHR48151">
    <property type="entry name" value="SH3 DOMAIN-CONTAINING PROTEIN"/>
    <property type="match status" value="1"/>
</dbReference>
<dbReference type="Pfam" id="PF00018">
    <property type="entry name" value="SH3_1"/>
    <property type="match status" value="1"/>
</dbReference>
<comment type="caution">
    <text evidence="5">The sequence shown here is derived from an EMBL/GenBank/DDBJ whole genome shotgun (WGS) entry which is preliminary data.</text>
</comment>
<gene>
    <name evidence="5" type="ORF">ZOSMA_19G00920</name>
</gene>
<reference evidence="6" key="1">
    <citation type="journal article" date="2016" name="Nature">
        <title>The genome of the seagrass Zostera marina reveals angiosperm adaptation to the sea.</title>
        <authorList>
            <person name="Olsen J.L."/>
            <person name="Rouze P."/>
            <person name="Verhelst B."/>
            <person name="Lin Y.-C."/>
            <person name="Bayer T."/>
            <person name="Collen J."/>
            <person name="Dattolo E."/>
            <person name="De Paoli E."/>
            <person name="Dittami S."/>
            <person name="Maumus F."/>
            <person name="Michel G."/>
            <person name="Kersting A."/>
            <person name="Lauritano C."/>
            <person name="Lohaus R."/>
            <person name="Toepel M."/>
            <person name="Tonon T."/>
            <person name="Vanneste K."/>
            <person name="Amirebrahimi M."/>
            <person name="Brakel J."/>
            <person name="Bostroem C."/>
            <person name="Chovatia M."/>
            <person name="Grimwood J."/>
            <person name="Jenkins J.W."/>
            <person name="Jueterbock A."/>
            <person name="Mraz A."/>
            <person name="Stam W.T."/>
            <person name="Tice H."/>
            <person name="Bornberg-Bauer E."/>
            <person name="Green P.J."/>
            <person name="Pearson G.A."/>
            <person name="Procaccini G."/>
            <person name="Duarte C.M."/>
            <person name="Schmutz J."/>
            <person name="Reusch T.B.H."/>
            <person name="Van de Peer Y."/>
        </authorList>
    </citation>
    <scope>NUCLEOTIDE SEQUENCE [LARGE SCALE GENOMIC DNA]</scope>
    <source>
        <strain evidence="6">cv. Finnish</strain>
    </source>
</reference>
<feature type="compositionally biased region" description="Gly residues" evidence="3">
    <location>
        <begin position="1"/>
        <end position="12"/>
    </location>
</feature>
<keyword evidence="1 2" id="KW-0728">SH3 domain</keyword>
<evidence type="ECO:0000256" key="1">
    <source>
        <dbReference type="ARBA" id="ARBA00022443"/>
    </source>
</evidence>
<organism evidence="5 6">
    <name type="scientific">Zostera marina</name>
    <name type="common">Eelgrass</name>
    <dbReference type="NCBI Taxonomy" id="29655"/>
    <lineage>
        <taxon>Eukaryota</taxon>
        <taxon>Viridiplantae</taxon>
        <taxon>Streptophyta</taxon>
        <taxon>Embryophyta</taxon>
        <taxon>Tracheophyta</taxon>
        <taxon>Spermatophyta</taxon>
        <taxon>Magnoliopsida</taxon>
        <taxon>Liliopsida</taxon>
        <taxon>Zosteraceae</taxon>
        <taxon>Zostera</taxon>
    </lineage>
</organism>
<feature type="region of interest" description="Disordered" evidence="3">
    <location>
        <begin position="1"/>
        <end position="65"/>
    </location>
</feature>
<dbReference type="Gene3D" id="2.30.30.40">
    <property type="entry name" value="SH3 Domains"/>
    <property type="match status" value="1"/>
</dbReference>
<dbReference type="PANTHER" id="PTHR48151:SF3">
    <property type="entry name" value="SH3 DOMAIN-CONTAINING PROTEIN"/>
    <property type="match status" value="1"/>
</dbReference>
<dbReference type="SMART" id="SM00326">
    <property type="entry name" value="SH3"/>
    <property type="match status" value="1"/>
</dbReference>
<name>A0A0K9PN55_ZOSMR</name>
<feature type="region of interest" description="Disordered" evidence="3">
    <location>
        <begin position="1036"/>
        <end position="1156"/>
    </location>
</feature>
<dbReference type="InterPro" id="IPR053296">
    <property type="entry name" value="TSET_member_tstB"/>
</dbReference>
<dbReference type="InterPro" id="IPR016024">
    <property type="entry name" value="ARM-type_fold"/>
</dbReference>
<evidence type="ECO:0000313" key="6">
    <source>
        <dbReference type="Proteomes" id="UP000036987"/>
    </source>
</evidence>
<evidence type="ECO:0000259" key="4">
    <source>
        <dbReference type="PROSITE" id="PS50002"/>
    </source>
</evidence>
<dbReference type="STRING" id="29655.A0A0K9PN55"/>
<accession>A0A0K9PN55</accession>
<dbReference type="SUPFAM" id="SSF50044">
    <property type="entry name" value="SH3-domain"/>
    <property type="match status" value="1"/>
</dbReference>
<dbReference type="OMA" id="EDDVWEN"/>
<keyword evidence="6" id="KW-1185">Reference proteome</keyword>
<sequence length="1209" mass="131183">MASGQESGGGSGMSLMDLITSDPVPASSGSVTSNPPPNTSYSSSMTNLTPASTLGKLPPSEKKTKRSALLKIQSETISAAKALNPVRANIMPQRQKKKPVSYSQLVRSVHELSATSDQKSSQKQLFNHVFPKLAVYNSVDPSVAPSLLMLHQQCEDRNVLRYVYYYLARILSDSGSQGLSAAGGIPTPNWDALADIDTTGGITRADVIPRILDQLTKEASNPGVEAHARRLASIKTLTSASPSNSDILDKLYEIVFGLLEKVGDTKKQKKAVFGKAGSDKESVIRNNLQYSAISALRRLPLDPGNPAFLHRAIQGISFADPVAVRHSLAIISELAAKDPYSVAMALGKLALPGGALQDVLRLHDVLARVSLARLCHLLSTARVLDDRPDITSQFTSVLYQLLLDPSDRVCFEALLCVLGKFDNSERSEERAAGWVRLTREILKLPEAPSVSIKNTDALPPKLSTTNKQTSKTKRPQPLFKLAMRRLESSFRSFSRPVLHAAARVVQEMGKSRAAAYFLGYADDESAQQFSYSDHVNSVDSDLNDVSESKAKHARNQSFANGPSSKDTIASLLASLMEVVRTTVACECVYVRAMVIKALIWMQNPYESFDELESIIACELPDPSWPSALLNDILLTLHARFKATPDMAITLLKIARIFATKVPGKIDADVLQLLWKTCLVGAGPSWKHTALEAVTIVLDLPPPQPGSMLGIISVDRVSASDPKSALALQKLVQASVWFLGENANYAASEYAWESATPPGTALMMLDGDKMVAAASSRNPTLAGALTRLQRCAFSGSWEVRIIAAQALTTMAIRSGEPFRLQIYEFLHSLTLGGVQSQFSNMQVSNGEDQGASGTGLGTLISPMLRVLDELYRGQDELIKNIRNHDNSKQEWTDEELKKLYETHEMLLDFVSLFCYVPRAKYLPLGPTSAKLINIYRNRHNISASSGGMNDPAVTTGISDLVYEYKETHKQSNTIDPELANAWAAGLDDGLWENNAPAMDRVNEFLAGAGTDAPDVEEIATRPSGTYDDMWAKTILESDEAEDDDNRSSGASSPESTGSIESSISSHFGGMSSYPSLFSSQPQPKTSTSRFNNASTDSISSSYGGMGSPIREEFPSYSTPPMQSFESFDNPMAGTQSFKSQNDDGANENPQVGKALYDFSAGGDDELSLSAGEDVEIDYEVDGWFYVKKKRPGRDGKMAGLVPVLYVSSSG</sequence>
<protein>
    <submittedName>
        <fullName evidence="5">SH3 domain-containing protein</fullName>
    </submittedName>
</protein>
<evidence type="ECO:0000256" key="2">
    <source>
        <dbReference type="PROSITE-ProRule" id="PRU00192"/>
    </source>
</evidence>
<dbReference type="AlphaFoldDB" id="A0A0K9PN55"/>
<dbReference type="SUPFAM" id="SSF48371">
    <property type="entry name" value="ARM repeat"/>
    <property type="match status" value="1"/>
</dbReference>
<feature type="region of interest" description="Disordered" evidence="3">
    <location>
        <begin position="453"/>
        <end position="473"/>
    </location>
</feature>
<feature type="compositionally biased region" description="Low complexity" evidence="3">
    <location>
        <begin position="27"/>
        <end position="47"/>
    </location>
</feature>
<evidence type="ECO:0000313" key="5">
    <source>
        <dbReference type="EMBL" id="KMZ70508.1"/>
    </source>
</evidence>
<dbReference type="Proteomes" id="UP000036987">
    <property type="component" value="Unassembled WGS sequence"/>
</dbReference>
<dbReference type="InterPro" id="IPR001452">
    <property type="entry name" value="SH3_domain"/>
</dbReference>
<proteinExistence type="predicted"/>